<dbReference type="OrthoDB" id="20835at2759"/>
<dbReference type="PANTHER" id="PTHR34066">
    <property type="entry name" value="GROWTH FACTOR 2"/>
    <property type="match status" value="1"/>
</dbReference>
<proteinExistence type="predicted"/>
<organism evidence="2 3">
    <name type="scientific">Coemansia thaxteri</name>
    <dbReference type="NCBI Taxonomy" id="2663907"/>
    <lineage>
        <taxon>Eukaryota</taxon>
        <taxon>Fungi</taxon>
        <taxon>Fungi incertae sedis</taxon>
        <taxon>Zoopagomycota</taxon>
        <taxon>Kickxellomycotina</taxon>
        <taxon>Kickxellomycetes</taxon>
        <taxon>Kickxellales</taxon>
        <taxon>Kickxellaceae</taxon>
        <taxon>Coemansia</taxon>
    </lineage>
</organism>
<feature type="region of interest" description="Disordered" evidence="1">
    <location>
        <begin position="1"/>
        <end position="31"/>
    </location>
</feature>
<dbReference type="InterPro" id="IPR013885">
    <property type="entry name" value="DUF1764_euk"/>
</dbReference>
<keyword evidence="3" id="KW-1185">Reference proteome</keyword>
<evidence type="ECO:0000313" key="3">
    <source>
        <dbReference type="Proteomes" id="UP001150907"/>
    </source>
</evidence>
<evidence type="ECO:0000313" key="2">
    <source>
        <dbReference type="EMBL" id="KAJ2002265.1"/>
    </source>
</evidence>
<comment type="caution">
    <text evidence="2">The sequence shown here is derived from an EMBL/GenBank/DDBJ whole genome shotgun (WGS) entry which is preliminary data.</text>
</comment>
<accession>A0A9W8BIG5</accession>
<evidence type="ECO:0000256" key="1">
    <source>
        <dbReference type="SAM" id="MobiDB-lite"/>
    </source>
</evidence>
<name>A0A9W8BIG5_9FUNG</name>
<evidence type="ECO:0008006" key="4">
    <source>
        <dbReference type="Google" id="ProtNLM"/>
    </source>
</evidence>
<feature type="compositionally biased region" description="Basic and acidic residues" evidence="1">
    <location>
        <begin position="95"/>
        <end position="107"/>
    </location>
</feature>
<dbReference type="AlphaFoldDB" id="A0A9W8BIG5"/>
<reference evidence="2" key="1">
    <citation type="submission" date="2022-07" db="EMBL/GenBank/DDBJ databases">
        <title>Phylogenomic reconstructions and comparative analyses of Kickxellomycotina fungi.</title>
        <authorList>
            <person name="Reynolds N.K."/>
            <person name="Stajich J.E."/>
            <person name="Barry K."/>
            <person name="Grigoriev I.V."/>
            <person name="Crous P."/>
            <person name="Smith M.E."/>
        </authorList>
    </citation>
    <scope>NUCLEOTIDE SEQUENCE</scope>
    <source>
        <strain evidence="2">IMI 214461</strain>
    </source>
</reference>
<sequence length="143" mass="15035">MVKKGSSKRGGDDKVRAGKIEKKRQPTTNANAQAIASEIDDIFAAKKQAAPAAAAAEPLEDAVAVVAKASATSGVAVVDATAAASSVQQQKMVKPKNDDFADSRGKSSKYTEDGLRVYYMDDLRIGEGEGDTPECPFDCNCCF</sequence>
<protein>
    <recommendedName>
        <fullName evidence="4">DUF1764-domain-containing protein</fullName>
    </recommendedName>
</protein>
<dbReference type="PANTHER" id="PTHR34066:SF1">
    <property type="entry name" value="DUF1764 FAMILY PROTEIN"/>
    <property type="match status" value="1"/>
</dbReference>
<feature type="compositionally biased region" description="Basic and acidic residues" evidence="1">
    <location>
        <begin position="9"/>
        <end position="24"/>
    </location>
</feature>
<dbReference type="Proteomes" id="UP001150907">
    <property type="component" value="Unassembled WGS sequence"/>
</dbReference>
<gene>
    <name evidence="2" type="ORF">H4R26_003690</name>
</gene>
<dbReference type="EMBL" id="JANBQF010000318">
    <property type="protein sequence ID" value="KAJ2002265.1"/>
    <property type="molecule type" value="Genomic_DNA"/>
</dbReference>
<feature type="region of interest" description="Disordered" evidence="1">
    <location>
        <begin position="88"/>
        <end position="107"/>
    </location>
</feature>
<dbReference type="Pfam" id="PF08576">
    <property type="entry name" value="DUF1764"/>
    <property type="match status" value="1"/>
</dbReference>